<dbReference type="InterPro" id="IPR045867">
    <property type="entry name" value="DNA-dir_RpoC_beta_prime"/>
</dbReference>
<accession>W7AAA4</accession>
<dbReference type="InterPro" id="IPR007066">
    <property type="entry name" value="RNA_pol_Rpb1_3"/>
</dbReference>
<feature type="domain" description="RNA polymerase N-terminal" evidence="8">
    <location>
        <begin position="500"/>
        <end position="804"/>
    </location>
</feature>
<dbReference type="GO" id="GO:0006351">
    <property type="term" value="P:DNA-templated transcription"/>
    <property type="evidence" value="ECO:0007669"/>
    <property type="project" value="InterPro"/>
</dbReference>
<proteinExistence type="inferred from homology"/>
<gene>
    <name evidence="9" type="ORF">C922_01236</name>
</gene>
<dbReference type="Gene3D" id="1.10.274.100">
    <property type="entry name" value="RNA polymerase Rpb1, domain 3"/>
    <property type="match status" value="1"/>
</dbReference>
<dbReference type="InterPro" id="IPR038120">
    <property type="entry name" value="Rpb1_funnel_sf"/>
</dbReference>
<evidence type="ECO:0000259" key="8">
    <source>
        <dbReference type="SMART" id="SM00663"/>
    </source>
</evidence>
<keyword evidence="5 6" id="KW-0804">Transcription</keyword>
<dbReference type="InterPro" id="IPR007080">
    <property type="entry name" value="RNA_pol_Rpb1_1"/>
</dbReference>
<dbReference type="FunFam" id="2.40.40.20:FF:000019">
    <property type="entry name" value="DNA-directed RNA polymerase II subunit RPB1"/>
    <property type="match status" value="1"/>
</dbReference>
<evidence type="ECO:0000256" key="5">
    <source>
        <dbReference type="ARBA" id="ARBA00023163"/>
    </source>
</evidence>
<name>W7AAA4_9APIC</name>
<evidence type="ECO:0000256" key="6">
    <source>
        <dbReference type="RuleBase" id="RU004279"/>
    </source>
</evidence>
<dbReference type="Pfam" id="PF05000">
    <property type="entry name" value="RNA_pol_Rpb1_4"/>
    <property type="match status" value="1"/>
</dbReference>
<dbReference type="RefSeq" id="XP_008815066.1">
    <property type="nucleotide sequence ID" value="XM_008816844.1"/>
</dbReference>
<dbReference type="SMART" id="SM00663">
    <property type="entry name" value="RPOLA_N"/>
    <property type="match status" value="1"/>
</dbReference>
<dbReference type="InterPro" id="IPR044893">
    <property type="entry name" value="RNA_pol_Rpb1_clamp_domain"/>
</dbReference>
<keyword evidence="10" id="KW-1185">Reference proteome</keyword>
<keyword evidence="2 6" id="KW-0240">DNA-directed RNA polymerase</keyword>
<comment type="catalytic activity">
    <reaction evidence="6">
        <text>RNA(n) + a ribonucleoside 5'-triphosphate = RNA(n+1) + diphosphate</text>
        <dbReference type="Rhea" id="RHEA:21248"/>
        <dbReference type="Rhea" id="RHEA-COMP:14527"/>
        <dbReference type="Rhea" id="RHEA-COMP:17342"/>
        <dbReference type="ChEBI" id="CHEBI:33019"/>
        <dbReference type="ChEBI" id="CHEBI:61557"/>
        <dbReference type="ChEBI" id="CHEBI:140395"/>
        <dbReference type="EC" id="2.7.7.6"/>
    </reaction>
</comment>
<dbReference type="Gene3D" id="1.10.132.30">
    <property type="match status" value="1"/>
</dbReference>
<evidence type="ECO:0000313" key="10">
    <source>
        <dbReference type="Proteomes" id="UP000030640"/>
    </source>
</evidence>
<feature type="compositionally biased region" description="Basic and acidic residues" evidence="7">
    <location>
        <begin position="2322"/>
        <end position="2336"/>
    </location>
</feature>
<dbReference type="VEuPathDB" id="PlasmoDB:C922_01236"/>
<dbReference type="GO" id="GO:0003899">
    <property type="term" value="F:DNA-directed RNA polymerase activity"/>
    <property type="evidence" value="ECO:0007669"/>
    <property type="project" value="UniProtKB-EC"/>
</dbReference>
<feature type="compositionally biased region" description="Polar residues" evidence="7">
    <location>
        <begin position="2288"/>
        <end position="2299"/>
    </location>
</feature>
<feature type="compositionally biased region" description="Basic and acidic residues" evidence="7">
    <location>
        <begin position="184"/>
        <end position="200"/>
    </location>
</feature>
<dbReference type="InterPro" id="IPR007081">
    <property type="entry name" value="RNA_pol_Rpb1_5"/>
</dbReference>
<dbReference type="Gene3D" id="3.30.1490.180">
    <property type="entry name" value="RNA polymerase ii"/>
    <property type="match status" value="1"/>
</dbReference>
<dbReference type="Pfam" id="PF04998">
    <property type="entry name" value="RNA_pol_Rpb1_5"/>
    <property type="match status" value="1"/>
</dbReference>
<dbReference type="Proteomes" id="UP000030640">
    <property type="component" value="Unassembled WGS sequence"/>
</dbReference>
<dbReference type="GO" id="GO:0003677">
    <property type="term" value="F:DNA binding"/>
    <property type="evidence" value="ECO:0007669"/>
    <property type="project" value="InterPro"/>
</dbReference>
<comment type="similarity">
    <text evidence="1 6">Belongs to the RNA polymerase beta' chain family.</text>
</comment>
<evidence type="ECO:0000256" key="7">
    <source>
        <dbReference type="SAM" id="MobiDB-lite"/>
    </source>
</evidence>
<dbReference type="Pfam" id="PF04997">
    <property type="entry name" value="RNA_pol_Rpb1_1"/>
    <property type="match status" value="1"/>
</dbReference>
<dbReference type="PANTHER" id="PTHR19376">
    <property type="entry name" value="DNA-DIRECTED RNA POLYMERASE"/>
    <property type="match status" value="1"/>
</dbReference>
<feature type="compositionally biased region" description="Gly residues" evidence="7">
    <location>
        <begin position="2081"/>
        <end position="2096"/>
    </location>
</feature>
<protein>
    <recommendedName>
        <fullName evidence="6">DNA-directed RNA polymerase subunit</fullName>
        <ecNumber evidence="6">2.7.7.6</ecNumber>
    </recommendedName>
</protein>
<dbReference type="InterPro" id="IPR006592">
    <property type="entry name" value="RNA_pol_N"/>
</dbReference>
<feature type="compositionally biased region" description="Acidic residues" evidence="7">
    <location>
        <begin position="1332"/>
        <end position="1341"/>
    </location>
</feature>
<feature type="region of interest" description="Disordered" evidence="7">
    <location>
        <begin position="1371"/>
        <end position="1397"/>
    </location>
</feature>
<evidence type="ECO:0000256" key="2">
    <source>
        <dbReference type="ARBA" id="ARBA00022478"/>
    </source>
</evidence>
<reference evidence="9 10" key="1">
    <citation type="submission" date="2013-02" db="EMBL/GenBank/DDBJ databases">
        <title>The Genome Sequence of Plasmodium inui San Antonio 1.</title>
        <authorList>
            <consortium name="The Broad Institute Genome Sequencing Platform"/>
            <consortium name="The Broad Institute Genome Sequencing Center for Infectious Disease"/>
            <person name="Neafsey D."/>
            <person name="Cheeseman I."/>
            <person name="Volkman S."/>
            <person name="Adams J."/>
            <person name="Walker B."/>
            <person name="Young S.K."/>
            <person name="Zeng Q."/>
            <person name="Gargeya S."/>
            <person name="Fitzgerald M."/>
            <person name="Haas B."/>
            <person name="Abouelleil A."/>
            <person name="Alvarado L."/>
            <person name="Arachchi H.M."/>
            <person name="Berlin A.M."/>
            <person name="Chapman S.B."/>
            <person name="Dewar J."/>
            <person name="Goldberg J."/>
            <person name="Griggs A."/>
            <person name="Gujja S."/>
            <person name="Hansen M."/>
            <person name="Howarth C."/>
            <person name="Imamovic A."/>
            <person name="Larimer J."/>
            <person name="McCowan C."/>
            <person name="Murphy C."/>
            <person name="Neiman D."/>
            <person name="Pearson M."/>
            <person name="Priest M."/>
            <person name="Roberts A."/>
            <person name="Saif S."/>
            <person name="Shea T."/>
            <person name="Sisk P."/>
            <person name="Sykes S."/>
            <person name="Wortman J."/>
            <person name="Nusbaum C."/>
            <person name="Birren B."/>
        </authorList>
    </citation>
    <scope>NUCLEOTIDE SEQUENCE [LARGE SCALE GENOMIC DNA]</scope>
    <source>
        <strain evidence="9 10">San Antonio 1</strain>
    </source>
</reference>
<dbReference type="SUPFAM" id="SSF64484">
    <property type="entry name" value="beta and beta-prime subunits of DNA dependent RNA-polymerase"/>
    <property type="match status" value="1"/>
</dbReference>
<dbReference type="EC" id="2.7.7.6" evidence="6"/>
<keyword evidence="3 6" id="KW-0808">Transferase</keyword>
<evidence type="ECO:0000256" key="1">
    <source>
        <dbReference type="ARBA" id="ARBA00006460"/>
    </source>
</evidence>
<feature type="region of interest" description="Disordered" evidence="7">
    <location>
        <begin position="171"/>
        <end position="239"/>
    </location>
</feature>
<feature type="compositionally biased region" description="Basic and acidic residues" evidence="7">
    <location>
        <begin position="1116"/>
        <end position="1134"/>
    </location>
</feature>
<evidence type="ECO:0000313" key="9">
    <source>
        <dbReference type="EMBL" id="EUD68218.1"/>
    </source>
</evidence>
<dbReference type="GO" id="GO:0005736">
    <property type="term" value="C:RNA polymerase I complex"/>
    <property type="evidence" value="ECO:0007669"/>
    <property type="project" value="TreeGrafter"/>
</dbReference>
<dbReference type="InterPro" id="IPR007083">
    <property type="entry name" value="RNA_pol_Rpb1_4"/>
</dbReference>
<dbReference type="PANTHER" id="PTHR19376:SF11">
    <property type="entry name" value="DNA-DIRECTED RNA POLYMERASE I SUBUNIT RPA1"/>
    <property type="match status" value="1"/>
</dbReference>
<organism evidence="9 10">
    <name type="scientific">Plasmodium inui San Antonio 1</name>
    <dbReference type="NCBI Taxonomy" id="1237626"/>
    <lineage>
        <taxon>Eukaryota</taxon>
        <taxon>Sar</taxon>
        <taxon>Alveolata</taxon>
        <taxon>Apicomplexa</taxon>
        <taxon>Aconoidasida</taxon>
        <taxon>Haemosporida</taxon>
        <taxon>Plasmodiidae</taxon>
        <taxon>Plasmodium</taxon>
        <taxon>Plasmodium (Plasmodium)</taxon>
    </lineage>
</organism>
<dbReference type="OrthoDB" id="270392at2759"/>
<feature type="region of interest" description="Disordered" evidence="7">
    <location>
        <begin position="1316"/>
        <end position="1352"/>
    </location>
</feature>
<evidence type="ECO:0000256" key="3">
    <source>
        <dbReference type="ARBA" id="ARBA00022679"/>
    </source>
</evidence>
<feature type="compositionally biased region" description="Acidic residues" evidence="7">
    <location>
        <begin position="2180"/>
        <end position="2209"/>
    </location>
</feature>
<keyword evidence="4 6" id="KW-0548">Nucleotidyltransferase</keyword>
<dbReference type="InterPro" id="IPR000722">
    <property type="entry name" value="RNA_pol_asu"/>
</dbReference>
<feature type="region of interest" description="Disordered" evidence="7">
    <location>
        <begin position="1103"/>
        <end position="1134"/>
    </location>
</feature>
<comment type="function">
    <text evidence="6">DNA-dependent RNA polymerase catalyzes the transcription of DNA into RNA using the four ribonucleoside triphosphates as substrates.</text>
</comment>
<dbReference type="GeneID" id="20036510"/>
<dbReference type="Gene3D" id="4.10.860.120">
    <property type="entry name" value="RNA polymerase II, clamp domain"/>
    <property type="match status" value="1"/>
</dbReference>
<dbReference type="Gene3D" id="6.10.250.2940">
    <property type="match status" value="1"/>
</dbReference>
<feature type="compositionally biased region" description="Acidic residues" evidence="7">
    <location>
        <begin position="2152"/>
        <end position="2173"/>
    </location>
</feature>
<dbReference type="Pfam" id="PF00623">
    <property type="entry name" value="RNA_pol_Rpb1_2"/>
    <property type="match status" value="1"/>
</dbReference>
<feature type="compositionally biased region" description="Basic and acidic residues" evidence="7">
    <location>
        <begin position="1388"/>
        <end position="1397"/>
    </location>
</feature>
<feature type="compositionally biased region" description="Basic and acidic residues" evidence="7">
    <location>
        <begin position="1371"/>
        <end position="1381"/>
    </location>
</feature>
<feature type="compositionally biased region" description="Acidic residues" evidence="7">
    <location>
        <begin position="1190"/>
        <end position="1214"/>
    </location>
</feature>
<sequence length="2646" mass="301815">MYDINKVVSVEVRSAELGVLNSEELRRISLGKYETELMEYEKTSSNGVTSKMYFDPKYGTIDYRQICSVCFERHENCLGHIGHLEFTLPLFNPLFYKDLCELLGLVCLNCYQLCCSEDTGFLLKHIYQLRALNEIESSNKIVCKRNYDREYVVEEIENLYRRICEQGGGTTSGEELDATNYTSEGEKQNDEIEAAGKDYQIENDGGDYEIETDGGNHANRVDTSNSTDEAEEGTHQKGHLPPVNLKKLKEKIKRFNFDPTKLAFQSNYNYEEYLQLTKTLKFIMKKSGRCQSCKFRRNISARMSQKRDTINFVGLYLQNSFLKKYMRSGKKRGQGDGPVDGEEELEEMVERDEADEVGIEADEADEVAMAANEMDTASPSPAPSLPQMVKNYKKQNVKEKSTLRLFSFQVIALLEKIFKKNDREIMTLLYPFTKRDGHKVFFLHDMGISANRFRVKRRGVHKKSKMINVLSKFNALLNLCISAKKEVNFEDLIEKNKRELHLYKEMFSLFSIRVKYKFNADIMDDDTEITKVDFLRNYDLIYRNKSAYINILFSNLQVAVNSFFDSSFAVHLPNAKMSNQGVREILDKKEGILRKNIMGKRVNNCARTVISPDTFIETNQIGVPLEFAKKLTMDECITENNFDYVKRLILNGPDIYPGALSYRDSKGNVFKLSEDYEKRAILVRQLERMNLRKQSSTLVLHRHARDGDIVIMNRQPTLHKFSIMAHFIKIFEKEKVFRLNYVNCSSYNADFDGDEMNLHLLQTAHARSEATHLMNSDFLFTSFKDGSPLRGLAQDFILGGLHLTSLETFLNYDEYCNLLQCALNCLLSRKDCFFFERGRRPTGGGNSPHSSWRIRWKIRNHSYLDPYAVVLNRTHFTIVTEQPAILFPRRLWTGKQLITSILKTIIDRVAIETYNQRRDNEFMRNYKGINYYAKAKTDPSLWSFDPINECEVIIKNSELLQGVLDKLHFGASSNSFVHLCYELFGPKTAAVMLDCFGRLFISFLQLRGTSLSLYDFILKKDAREEKRNIRKRISFTGFYLQNLFTHSIAKALNADISQMNAYSREKLNSHNENNDMFVNGLYDRYRRRSDFINDCRAGGFPVNLLPTEKRRKGSHHPSEPHQDEKGPAPSEDHLDIKGETYFAALLNKEIQHLLAQRPGREGDDLGPSSRVERALDRMMRRRPLRREGGEADDADEAEEEDKADDADEANEAEEQPPPPLCSTLVRKLFRSLSEPSFMDTPNFSGHKAMRVIKKVLHFLRRARCSRKLKVYVLFEMFQSRSVLKHFPALASCVNDLSHEVSNEEILHHVLSSISAERAQGQAEQQEKREQSDEPDEPDEPEQPQQRGRGATTQEMLTKFLRLLEDMEEWRGFEEHSEEEQGGRQPYGGEHDEPPHRINEHDERTIRDCLKKSFPSFLLNDEIGNLSFNGKEHYYEDYVNQKGTDEDTSFQFYNMKDVYNKLEYLIGTYFLQMRGDFDGLIDSLFQPYLCRISSNTNNLISMENLMNKFLNNGFSNMIFTGAKGSKVNYAMICGMLDQQYLEGKRVPRMRSGKTLPSFHRYDYGARACGLITDCFLEGLRPQEYFFHCMSGREGLIDTAVKTAKSGYIQRCLIKCMESVILHYDGTVRNEDNAIIQFLYGEDGIDPSRISYLDTPKDLISNYHVAFSKYLLHDAAAKMQRNERLFGGSGMGSSGGSSGGSDEGCDECDPLETHFSPYSYIGATSERFREKLHHTIANDLNLADCYSLPEDFDMQSASLLKSKYFRSLCDPGESIGILVAQSFGEPATQMTLNTFHLAGTENVTMGIPRLKEIFLTSKLTSKPMIYVPIKMDEERGTTTASDANAMRSYISEIAEKILSTYKSICLSDVIYGVGVDRKLILREAGAKNTQMHTLRVVNSGGEDPLETQGGGEYVSTAPEGDVQAAKVMNALKKTQLSFDIEKEWNYEIVIQFENLHHFCRVNNHITVPVILSKAVNCVLCSVLTKIQESLLAYNMRHVHSFSHEHYDELFEFVSSKMQEEFNFQMEKFEYKNDEDKINAKLKFMTSRGGSTAGGGAAGIGSTNDTDAGIIRDENHIDEEDGYNDGGGRGGFFEKGTNGGAPSSKYGNEEEALSDDMDGKTFGGSNNHDGGEDNTEDEGYGGQDGKKRQSGSSSESEEEADGDADSASEEEKDYDESERSEGDLEEEEDDERLEEEEQLDGEEQLDREEQLDEGNVIPLTSAKETRKRGRTTDMKSQLSEESDMARTDNGFSFAPSITHNAPLMEEGCTKEKRRAVGGAPRVEPASGAAKLTTNGSPLSERSTSAERIGEEVYTEESGNQSDGEVVYRGDEKEDYRGDEKEDYCDDEKEDYREDESKDYRSDASRDDAWEKRIANDFANLPYDYKNNVNIQNGSDDGEDDERMEGEHSTAKMQSENKKCVKNIMEKLKSSLLCFVKNISFSPVTWTLKFEIGWDINFFPHAIDFLSYVQTELAKEILFKVKDLNNPKVLKGKDITHTGAEYELQIEGKNIFKLYNIKDKFIDKTKLYCNDIYTIVKTYGIEAGRLCITKELKKVFEAYGIKIDFRHLSFISDFMTHTGDLKSFSRHGLGCFRNVFHKMSFECATNFLTQGCVHNSIDYLSTASSSLFFGKPIKVGTNVADIVTHIEGSG</sequence>
<dbReference type="EMBL" id="KI965463">
    <property type="protein sequence ID" value="EUD68218.1"/>
    <property type="molecule type" value="Genomic_DNA"/>
</dbReference>
<feature type="region of interest" description="Disordered" evidence="7">
    <location>
        <begin position="2385"/>
        <end position="2409"/>
    </location>
</feature>
<dbReference type="Gene3D" id="2.40.40.20">
    <property type="match status" value="1"/>
</dbReference>
<feature type="region of interest" description="Disordered" evidence="7">
    <location>
        <begin position="2073"/>
        <end position="2362"/>
    </location>
</feature>
<dbReference type="InterPro" id="IPR042102">
    <property type="entry name" value="RNA_pol_Rpb1_3_sf"/>
</dbReference>
<evidence type="ECO:0000256" key="4">
    <source>
        <dbReference type="ARBA" id="ARBA00022695"/>
    </source>
</evidence>
<dbReference type="Gene3D" id="6.20.50.80">
    <property type="match status" value="1"/>
</dbReference>
<feature type="compositionally biased region" description="Basic and acidic residues" evidence="7">
    <location>
        <begin position="2346"/>
        <end position="2362"/>
    </location>
</feature>
<dbReference type="Pfam" id="PF04983">
    <property type="entry name" value="RNA_pol_Rpb1_3"/>
    <property type="match status" value="1"/>
</dbReference>
<feature type="region of interest" description="Disordered" evidence="7">
    <location>
        <begin position="1157"/>
        <end position="1221"/>
    </location>
</feature>